<protein>
    <recommendedName>
        <fullName evidence="5">unspecific monooxygenase</fullName>
        <ecNumber evidence="5">1.14.14.1</ecNumber>
    </recommendedName>
</protein>
<evidence type="ECO:0000256" key="17">
    <source>
        <dbReference type="RuleBase" id="RU000461"/>
    </source>
</evidence>
<evidence type="ECO:0000256" key="1">
    <source>
        <dbReference type="ARBA" id="ARBA00001971"/>
    </source>
</evidence>
<evidence type="ECO:0000256" key="13">
    <source>
        <dbReference type="ARBA" id="ARBA00023136"/>
    </source>
</evidence>
<reference evidence="18" key="1">
    <citation type="submission" date="2025-08" db="UniProtKB">
        <authorList>
            <consortium name="Ensembl"/>
        </authorList>
    </citation>
    <scope>IDENTIFICATION</scope>
</reference>
<evidence type="ECO:0000256" key="5">
    <source>
        <dbReference type="ARBA" id="ARBA00012109"/>
    </source>
</evidence>
<dbReference type="PANTHER" id="PTHR24300:SF356">
    <property type="entry name" value="CYTOCHROME P450 2E1"/>
    <property type="match status" value="1"/>
</dbReference>
<keyword evidence="10 17" id="KW-0560">Oxidoreductase</keyword>
<comment type="similarity">
    <text evidence="4 17">Belongs to the cytochrome P450 family.</text>
</comment>
<comment type="catalytic activity">
    <reaction evidence="15">
        <text>an organic molecule + reduced [NADPH--hemoprotein reductase] + O2 = an alcohol + oxidized [NADPH--hemoprotein reductase] + H2O + H(+)</text>
        <dbReference type="Rhea" id="RHEA:17149"/>
        <dbReference type="Rhea" id="RHEA-COMP:11964"/>
        <dbReference type="Rhea" id="RHEA-COMP:11965"/>
        <dbReference type="ChEBI" id="CHEBI:15377"/>
        <dbReference type="ChEBI" id="CHEBI:15378"/>
        <dbReference type="ChEBI" id="CHEBI:15379"/>
        <dbReference type="ChEBI" id="CHEBI:30879"/>
        <dbReference type="ChEBI" id="CHEBI:57618"/>
        <dbReference type="ChEBI" id="CHEBI:58210"/>
        <dbReference type="ChEBI" id="CHEBI:142491"/>
        <dbReference type="EC" id="1.14.14.1"/>
    </reaction>
</comment>
<dbReference type="InterPro" id="IPR001128">
    <property type="entry name" value="Cyt_P450"/>
</dbReference>
<dbReference type="EC" id="1.14.14.1" evidence="5"/>
<dbReference type="InterPro" id="IPR050182">
    <property type="entry name" value="Cytochrome_P450_fam2"/>
</dbReference>
<dbReference type="GO" id="GO:0008392">
    <property type="term" value="F:arachidonate epoxygenase activity"/>
    <property type="evidence" value="ECO:0007669"/>
    <property type="project" value="TreeGrafter"/>
</dbReference>
<evidence type="ECO:0000256" key="7">
    <source>
        <dbReference type="ARBA" id="ARBA00022723"/>
    </source>
</evidence>
<dbReference type="Gene3D" id="1.10.630.10">
    <property type="entry name" value="Cytochrome P450"/>
    <property type="match status" value="1"/>
</dbReference>
<keyword evidence="8" id="KW-0256">Endoplasmic reticulum</keyword>
<evidence type="ECO:0000256" key="14">
    <source>
        <dbReference type="ARBA" id="ARBA00037347"/>
    </source>
</evidence>
<dbReference type="PRINTS" id="PR00385">
    <property type="entry name" value="P450"/>
</dbReference>
<keyword evidence="19" id="KW-1185">Reference proteome</keyword>
<keyword evidence="7 16" id="KW-0479">Metal-binding</keyword>
<dbReference type="InterPro" id="IPR008067">
    <property type="entry name" value="Cyt_P450_E_grp-I_CYP2A-like"/>
</dbReference>
<name>A0A8C8SGL7_9SAUR</name>
<dbReference type="Ensembl" id="ENSPCET00000019966.1">
    <property type="protein sequence ID" value="ENSPCEP00000019309.1"/>
    <property type="gene ID" value="ENSPCEG00000015023.1"/>
</dbReference>
<dbReference type="GO" id="GO:0019373">
    <property type="term" value="P:epoxygenase P450 pathway"/>
    <property type="evidence" value="ECO:0007669"/>
    <property type="project" value="TreeGrafter"/>
</dbReference>
<dbReference type="PROSITE" id="PS00086">
    <property type="entry name" value="CYTOCHROME_P450"/>
    <property type="match status" value="1"/>
</dbReference>
<evidence type="ECO:0000256" key="11">
    <source>
        <dbReference type="ARBA" id="ARBA00023004"/>
    </source>
</evidence>
<dbReference type="GO" id="GO:0006805">
    <property type="term" value="P:xenobiotic metabolic process"/>
    <property type="evidence" value="ECO:0007669"/>
    <property type="project" value="TreeGrafter"/>
</dbReference>
<dbReference type="InterPro" id="IPR017972">
    <property type="entry name" value="Cyt_P450_CS"/>
</dbReference>
<dbReference type="PRINTS" id="PR00463">
    <property type="entry name" value="EP450I"/>
</dbReference>
<comment type="function">
    <text evidence="14">Cytochromes P450 are a group of heme-thiolate monooxygenases. In liver microsomes, this enzyme is involved in an NADPH-dependent electron transport pathway. It oxidizes a variety of structurally unrelated compounds, including steroids, fatty acids, and xenobiotics.</text>
</comment>
<proteinExistence type="inferred from homology"/>
<keyword evidence="12 17" id="KW-0503">Monooxygenase</keyword>
<organism evidence="18 19">
    <name type="scientific">Pelusios castaneus</name>
    <name type="common">West African mud turtle</name>
    <dbReference type="NCBI Taxonomy" id="367368"/>
    <lineage>
        <taxon>Eukaryota</taxon>
        <taxon>Metazoa</taxon>
        <taxon>Chordata</taxon>
        <taxon>Craniata</taxon>
        <taxon>Vertebrata</taxon>
        <taxon>Euteleostomi</taxon>
        <taxon>Archelosauria</taxon>
        <taxon>Testudinata</taxon>
        <taxon>Testudines</taxon>
        <taxon>Pleurodira</taxon>
        <taxon>Pelomedusidae</taxon>
        <taxon>Pelusios</taxon>
    </lineage>
</organism>
<dbReference type="SUPFAM" id="SSF48264">
    <property type="entry name" value="Cytochrome P450"/>
    <property type="match status" value="1"/>
</dbReference>
<dbReference type="InterPro" id="IPR002401">
    <property type="entry name" value="Cyt_P450_E_grp-I"/>
</dbReference>
<dbReference type="GO" id="GO:0016712">
    <property type="term" value="F:oxidoreductase activity, acting on paired donors, with incorporation or reduction of molecular oxygen, reduced flavin or flavoprotein as one donor, and incorporation of one atom of oxygen"/>
    <property type="evidence" value="ECO:0007669"/>
    <property type="project" value="UniProtKB-EC"/>
</dbReference>
<sequence>MELSAVLGICVFCLLLIASWRKHLERKKLPPGPMPLPFIGNILQLNNKALAKSILKFRAQYGPVFTLHLGSEKLVVLCGYEAVKEALINHGKEFGGRGMLATVMKINKGSGLIFSNGERWKQLRRFSLTTLRNFGMGKRTIEERIQEEAHSLVVELGNTKGSPFNPTFLLSSAVSNVICSIVFGNRFDYKDEAFLTLLSRINENFRLLSSRWGQLYNAFPALLDHLPGQHNTMFQNADALKEFVTERMKQHQELLDPNSPNSYIDCFLLKMEEEKQNPNTEFTTENLVMTTLELFFAGTETVSTTLRYGLLLLMKYPMIKEKVHEEIDQVIGRSRQPVTEDRSRMPYTEAVIHEVHRFADVLPMNLPHVTTQDILFRGYVIPKGTTVFPLLTSVLRDDSQFKNPEDFNPGHFLDRNGHFKKTEAFMPFSAGKRVCLGESLARMEVFLFLTTILQHYTLEPLVDPGDLDAIPIESGLGNIPRPYELRLLPR</sequence>
<evidence type="ECO:0000256" key="9">
    <source>
        <dbReference type="ARBA" id="ARBA00022848"/>
    </source>
</evidence>
<dbReference type="FunFam" id="1.10.630.10:FF:000001">
    <property type="entry name" value="Cytochrome P450, family 2"/>
    <property type="match status" value="1"/>
</dbReference>
<dbReference type="CDD" id="cd20665">
    <property type="entry name" value="CYP2C-like"/>
    <property type="match status" value="1"/>
</dbReference>
<dbReference type="GO" id="GO:0020037">
    <property type="term" value="F:heme binding"/>
    <property type="evidence" value="ECO:0007669"/>
    <property type="project" value="InterPro"/>
</dbReference>
<keyword evidence="6 16" id="KW-0349">Heme</keyword>
<keyword evidence="9" id="KW-0492">Microsome</keyword>
<dbReference type="AlphaFoldDB" id="A0A8C8SGL7"/>
<evidence type="ECO:0000256" key="15">
    <source>
        <dbReference type="ARBA" id="ARBA00047827"/>
    </source>
</evidence>
<dbReference type="PANTHER" id="PTHR24300">
    <property type="entry name" value="CYTOCHROME P450 508A4-RELATED"/>
    <property type="match status" value="1"/>
</dbReference>
<dbReference type="PRINTS" id="PR01684">
    <property type="entry name" value="EP450ICYP2A"/>
</dbReference>
<feature type="binding site" description="axial binding residue" evidence="16">
    <location>
        <position position="435"/>
    </location>
    <ligand>
        <name>heme</name>
        <dbReference type="ChEBI" id="CHEBI:30413"/>
    </ligand>
    <ligandPart>
        <name>Fe</name>
        <dbReference type="ChEBI" id="CHEBI:18248"/>
    </ligandPart>
</feature>
<accession>A0A8C8SGL7</accession>
<evidence type="ECO:0000313" key="19">
    <source>
        <dbReference type="Proteomes" id="UP000694393"/>
    </source>
</evidence>
<evidence type="ECO:0000256" key="6">
    <source>
        <dbReference type="ARBA" id="ARBA00022617"/>
    </source>
</evidence>
<evidence type="ECO:0000256" key="8">
    <source>
        <dbReference type="ARBA" id="ARBA00022824"/>
    </source>
</evidence>
<evidence type="ECO:0000256" key="12">
    <source>
        <dbReference type="ARBA" id="ARBA00023033"/>
    </source>
</evidence>
<evidence type="ECO:0000256" key="10">
    <source>
        <dbReference type="ARBA" id="ARBA00023002"/>
    </source>
</evidence>
<evidence type="ECO:0000256" key="2">
    <source>
        <dbReference type="ARBA" id="ARBA00004174"/>
    </source>
</evidence>
<dbReference type="GO" id="GO:0005789">
    <property type="term" value="C:endoplasmic reticulum membrane"/>
    <property type="evidence" value="ECO:0007669"/>
    <property type="project" value="UniProtKB-SubCell"/>
</dbReference>
<keyword evidence="13" id="KW-0472">Membrane</keyword>
<evidence type="ECO:0000256" key="3">
    <source>
        <dbReference type="ARBA" id="ARBA00004406"/>
    </source>
</evidence>
<comment type="cofactor">
    <cofactor evidence="1 16">
        <name>heme</name>
        <dbReference type="ChEBI" id="CHEBI:30413"/>
    </cofactor>
</comment>
<comment type="subcellular location">
    <subcellularLocation>
        <location evidence="3">Endoplasmic reticulum membrane</location>
        <topology evidence="3">Peripheral membrane protein</topology>
    </subcellularLocation>
    <subcellularLocation>
        <location evidence="2">Microsome membrane</location>
        <topology evidence="2">Peripheral membrane protein</topology>
    </subcellularLocation>
</comment>
<keyword evidence="11 16" id="KW-0408">Iron</keyword>
<evidence type="ECO:0000256" key="4">
    <source>
        <dbReference type="ARBA" id="ARBA00010617"/>
    </source>
</evidence>
<evidence type="ECO:0000313" key="18">
    <source>
        <dbReference type="Ensembl" id="ENSPCEP00000019309.1"/>
    </source>
</evidence>
<dbReference type="InterPro" id="IPR036396">
    <property type="entry name" value="Cyt_P450_sf"/>
</dbReference>
<evidence type="ECO:0000256" key="16">
    <source>
        <dbReference type="PIRSR" id="PIRSR602401-1"/>
    </source>
</evidence>
<dbReference type="GO" id="GO:0005506">
    <property type="term" value="F:iron ion binding"/>
    <property type="evidence" value="ECO:0007669"/>
    <property type="project" value="InterPro"/>
</dbReference>
<dbReference type="Proteomes" id="UP000694393">
    <property type="component" value="Unplaced"/>
</dbReference>
<reference evidence="18" key="2">
    <citation type="submission" date="2025-09" db="UniProtKB">
        <authorList>
            <consortium name="Ensembl"/>
        </authorList>
    </citation>
    <scope>IDENTIFICATION</scope>
</reference>
<dbReference type="Pfam" id="PF00067">
    <property type="entry name" value="p450"/>
    <property type="match status" value="1"/>
</dbReference>